<reference evidence="2" key="1">
    <citation type="journal article" date="2019" name="Int. J. Syst. Evol. Microbiol.">
        <title>The Global Catalogue of Microorganisms (GCM) 10K type strain sequencing project: providing services to taxonomists for standard genome sequencing and annotation.</title>
        <authorList>
            <consortium name="The Broad Institute Genomics Platform"/>
            <consortium name="The Broad Institute Genome Sequencing Center for Infectious Disease"/>
            <person name="Wu L."/>
            <person name="Ma J."/>
        </authorList>
    </citation>
    <scope>NUCLEOTIDE SEQUENCE [LARGE SCALE GENOMIC DNA]</scope>
    <source>
        <strain evidence="2">KCTC 52232</strain>
    </source>
</reference>
<comment type="caution">
    <text evidence="1">The sequence shown here is derived from an EMBL/GenBank/DDBJ whole genome shotgun (WGS) entry which is preliminary data.</text>
</comment>
<accession>A0ABW5XQ62</accession>
<evidence type="ECO:0000313" key="1">
    <source>
        <dbReference type="EMBL" id="MFD2865189.1"/>
    </source>
</evidence>
<organism evidence="1 2">
    <name type="scientific">Mucilaginibacter antarcticus</name>
    <dbReference type="NCBI Taxonomy" id="1855725"/>
    <lineage>
        <taxon>Bacteria</taxon>
        <taxon>Pseudomonadati</taxon>
        <taxon>Bacteroidota</taxon>
        <taxon>Sphingobacteriia</taxon>
        <taxon>Sphingobacteriales</taxon>
        <taxon>Sphingobacteriaceae</taxon>
        <taxon>Mucilaginibacter</taxon>
    </lineage>
</organism>
<sequence>MKTLAEFKESLKSDYPTNEWSAPLKSLWYDGKGNWQQAHAVVDHLTDNASAWVHAYLHRKEGDNWNADYWYSKARQKRPNVSLNEEWEQLVTHFL</sequence>
<proteinExistence type="predicted"/>
<keyword evidence="2" id="KW-1185">Reference proteome</keyword>
<protein>
    <submittedName>
        <fullName evidence="1">Uncharacterized protein</fullName>
    </submittedName>
</protein>
<dbReference type="RefSeq" id="WP_377127059.1">
    <property type="nucleotide sequence ID" value="NZ_JBHUHN010000001.1"/>
</dbReference>
<name>A0ABW5XQ62_9SPHI</name>
<dbReference type="EMBL" id="JBHUON010000011">
    <property type="protein sequence ID" value="MFD2865189.1"/>
    <property type="molecule type" value="Genomic_DNA"/>
</dbReference>
<evidence type="ECO:0000313" key="2">
    <source>
        <dbReference type="Proteomes" id="UP001597601"/>
    </source>
</evidence>
<dbReference type="Proteomes" id="UP001597601">
    <property type="component" value="Unassembled WGS sequence"/>
</dbReference>
<gene>
    <name evidence="1" type="ORF">ACFSYC_10875</name>
</gene>